<dbReference type="GO" id="GO:0005886">
    <property type="term" value="C:plasma membrane"/>
    <property type="evidence" value="ECO:0007669"/>
    <property type="project" value="UniProtKB-SubCell"/>
</dbReference>
<keyword evidence="8 9" id="KW-0472">Membrane</keyword>
<feature type="transmembrane region" description="Helical" evidence="9">
    <location>
        <begin position="184"/>
        <end position="207"/>
    </location>
</feature>
<dbReference type="InterPro" id="IPR039421">
    <property type="entry name" value="Type_1_exporter"/>
</dbReference>
<keyword evidence="5" id="KW-0547">Nucleotide-binding</keyword>
<dbReference type="InterPro" id="IPR017871">
    <property type="entry name" value="ABC_transporter-like_CS"/>
</dbReference>
<keyword evidence="3" id="KW-1003">Cell membrane</keyword>
<evidence type="ECO:0000256" key="7">
    <source>
        <dbReference type="ARBA" id="ARBA00022989"/>
    </source>
</evidence>
<dbReference type="Pfam" id="PF00005">
    <property type="entry name" value="ABC_tran"/>
    <property type="match status" value="1"/>
</dbReference>
<dbReference type="PANTHER" id="PTHR43394">
    <property type="entry name" value="ATP-DEPENDENT PERMEASE MDL1, MITOCHONDRIAL"/>
    <property type="match status" value="1"/>
</dbReference>
<evidence type="ECO:0000256" key="5">
    <source>
        <dbReference type="ARBA" id="ARBA00022741"/>
    </source>
</evidence>
<proteinExistence type="predicted"/>
<dbReference type="FunFam" id="3.40.50.300:FF:000221">
    <property type="entry name" value="Multidrug ABC transporter ATP-binding protein"/>
    <property type="match status" value="1"/>
</dbReference>
<evidence type="ECO:0000256" key="6">
    <source>
        <dbReference type="ARBA" id="ARBA00022840"/>
    </source>
</evidence>
<dbReference type="SMART" id="SM00382">
    <property type="entry name" value="AAA"/>
    <property type="match status" value="1"/>
</dbReference>
<keyword evidence="7 9" id="KW-1133">Transmembrane helix</keyword>
<dbReference type="CDD" id="cd07346">
    <property type="entry name" value="ABC_6TM_exporters"/>
    <property type="match status" value="1"/>
</dbReference>
<dbReference type="InterPro" id="IPR027417">
    <property type="entry name" value="P-loop_NTPase"/>
</dbReference>
<evidence type="ECO:0000259" key="11">
    <source>
        <dbReference type="PROSITE" id="PS50929"/>
    </source>
</evidence>
<dbReference type="InterPro" id="IPR036640">
    <property type="entry name" value="ABC1_TM_sf"/>
</dbReference>
<evidence type="ECO:0000256" key="3">
    <source>
        <dbReference type="ARBA" id="ARBA00022475"/>
    </source>
</evidence>
<dbReference type="InterPro" id="IPR011527">
    <property type="entry name" value="ABC1_TM_dom"/>
</dbReference>
<name>A0A5D0MFR3_9BACT</name>
<dbReference type="PANTHER" id="PTHR43394:SF1">
    <property type="entry name" value="ATP-BINDING CASSETTE SUB-FAMILY B MEMBER 10, MITOCHONDRIAL"/>
    <property type="match status" value="1"/>
</dbReference>
<keyword evidence="4 9" id="KW-0812">Transmembrane</keyword>
<sequence length="522" mass="60204">MIGLLYLAISVFSTLLNNIQGYLLTKFTTKTICKLRSDVINILFDKNMHFYKTKESGDLHSRVINDISSLQQAVEAPFNGLVKDIIQIIWIYILCIKWDFVLALPLIFLPPFIGLISYWYGEKLKSYSKKIRKVISNFNVFIYKILASIKIIKCFKSGNYEKKNFREMNNKFYNTKIKLSKHAILYWTINNLIMISIPISILILGFIKLKKGVIGLGLFYIFWNYSKRVTKPYTNFSKFYSSIANAIASLQRVFYLIDNKEKNREKTYTSQIDYSSIKKMEVKNLSFKYPDSNKYVLKNINFSVKKGEVLAIVGPTGSGKSTIVDLLLRFYSPTEGGIYLNNNDCKLYGERDYSKIISAVFQENILHNTTIKNNIVYDLDCFKNKNIKNVLKKANISNFVNNQPEGINMIVGDNGSKLSGGQKQRLAIARVLLRDSDILIFDEATSSVDNMSQRLIKESIYEISENKIIIMIAHRLSTVIDADKIIVLKDGKIENIGNHEFLLKNDKLYQKLYSYSQIEERE</sequence>
<evidence type="ECO:0000256" key="9">
    <source>
        <dbReference type="SAM" id="Phobius"/>
    </source>
</evidence>
<keyword evidence="6 12" id="KW-0067">ATP-binding</keyword>
<evidence type="ECO:0000313" key="12">
    <source>
        <dbReference type="EMBL" id="TYB30290.1"/>
    </source>
</evidence>
<evidence type="ECO:0000256" key="4">
    <source>
        <dbReference type="ARBA" id="ARBA00022692"/>
    </source>
</evidence>
<dbReference type="Gene3D" id="1.20.1560.10">
    <property type="entry name" value="ABC transporter type 1, transmembrane domain"/>
    <property type="match status" value="1"/>
</dbReference>
<organism evidence="12 13">
    <name type="scientific">Candidatus Mcinerneyibacterium aminivorans</name>
    <dbReference type="NCBI Taxonomy" id="2703815"/>
    <lineage>
        <taxon>Bacteria</taxon>
        <taxon>Candidatus Macinerneyibacteriota</taxon>
        <taxon>Candidatus Mcinerneyibacteria</taxon>
        <taxon>Candidatus Mcinerneyibacteriales</taxon>
        <taxon>Candidatus Mcinerneyibacteriaceae</taxon>
        <taxon>Candidatus Mcinerneyibacterium</taxon>
    </lineage>
</organism>
<keyword evidence="13" id="KW-1185">Reference proteome</keyword>
<dbReference type="InterPro" id="IPR003593">
    <property type="entry name" value="AAA+_ATPase"/>
</dbReference>
<comment type="subcellular location">
    <subcellularLocation>
        <location evidence="1">Cell membrane</location>
        <topology evidence="1">Multi-pass membrane protein</topology>
    </subcellularLocation>
</comment>
<dbReference type="Pfam" id="PF00664">
    <property type="entry name" value="ABC_membrane"/>
    <property type="match status" value="1"/>
</dbReference>
<evidence type="ECO:0000256" key="8">
    <source>
        <dbReference type="ARBA" id="ARBA00023136"/>
    </source>
</evidence>
<keyword evidence="2" id="KW-0813">Transport</keyword>
<dbReference type="SUPFAM" id="SSF90123">
    <property type="entry name" value="ABC transporter transmembrane region"/>
    <property type="match status" value="1"/>
</dbReference>
<dbReference type="GO" id="GO:0016887">
    <property type="term" value="F:ATP hydrolysis activity"/>
    <property type="evidence" value="ECO:0007669"/>
    <property type="project" value="InterPro"/>
</dbReference>
<evidence type="ECO:0000313" key="13">
    <source>
        <dbReference type="Proteomes" id="UP000324143"/>
    </source>
</evidence>
<evidence type="ECO:0000256" key="1">
    <source>
        <dbReference type="ARBA" id="ARBA00004651"/>
    </source>
</evidence>
<dbReference type="PROSITE" id="PS50893">
    <property type="entry name" value="ABC_TRANSPORTER_2"/>
    <property type="match status" value="1"/>
</dbReference>
<feature type="domain" description="ABC transmembrane type-1" evidence="11">
    <location>
        <begin position="1"/>
        <end position="245"/>
    </location>
</feature>
<evidence type="ECO:0000256" key="2">
    <source>
        <dbReference type="ARBA" id="ARBA00022448"/>
    </source>
</evidence>
<comment type="caution">
    <text evidence="12">The sequence shown here is derived from an EMBL/GenBank/DDBJ whole genome shotgun (WGS) entry which is preliminary data.</text>
</comment>
<dbReference type="SUPFAM" id="SSF52540">
    <property type="entry name" value="P-loop containing nucleoside triphosphate hydrolases"/>
    <property type="match status" value="1"/>
</dbReference>
<accession>A0A5D0MFR3</accession>
<protein>
    <submittedName>
        <fullName evidence="12">ABC transporter ATP-binding protein</fullName>
    </submittedName>
</protein>
<dbReference type="Gene3D" id="3.40.50.300">
    <property type="entry name" value="P-loop containing nucleotide triphosphate hydrolases"/>
    <property type="match status" value="1"/>
</dbReference>
<gene>
    <name evidence="12" type="ORF">FXF47_09985</name>
</gene>
<dbReference type="PROSITE" id="PS50929">
    <property type="entry name" value="ABC_TM1F"/>
    <property type="match status" value="1"/>
</dbReference>
<reference evidence="12" key="1">
    <citation type="submission" date="2019-08" db="EMBL/GenBank/DDBJ databases">
        <title>Genomic characterization of a novel candidate phylum (ARYD3) from a high temperature, high salinity tertiary oil reservoir in north central Oklahoma, USA.</title>
        <authorList>
            <person name="Youssef N.H."/>
            <person name="Yadav A."/>
            <person name="Elshahed M.S."/>
        </authorList>
    </citation>
    <scope>NUCLEOTIDE SEQUENCE [LARGE SCALE GENOMIC DNA]</scope>
    <source>
        <strain evidence="12">ARYD3</strain>
    </source>
</reference>
<feature type="transmembrane region" description="Helical" evidence="9">
    <location>
        <begin position="100"/>
        <end position="120"/>
    </location>
</feature>
<dbReference type="EMBL" id="VSIX01000153">
    <property type="protein sequence ID" value="TYB30290.1"/>
    <property type="molecule type" value="Genomic_DNA"/>
</dbReference>
<dbReference type="Proteomes" id="UP000324143">
    <property type="component" value="Unassembled WGS sequence"/>
</dbReference>
<dbReference type="GO" id="GO:0015421">
    <property type="term" value="F:ABC-type oligopeptide transporter activity"/>
    <property type="evidence" value="ECO:0007669"/>
    <property type="project" value="TreeGrafter"/>
</dbReference>
<dbReference type="InterPro" id="IPR003439">
    <property type="entry name" value="ABC_transporter-like_ATP-bd"/>
</dbReference>
<dbReference type="AlphaFoldDB" id="A0A5D0MFR3"/>
<feature type="domain" description="ABC transporter" evidence="10">
    <location>
        <begin position="280"/>
        <end position="515"/>
    </location>
</feature>
<dbReference type="GO" id="GO:0005524">
    <property type="term" value="F:ATP binding"/>
    <property type="evidence" value="ECO:0007669"/>
    <property type="project" value="UniProtKB-KW"/>
</dbReference>
<dbReference type="PROSITE" id="PS00211">
    <property type="entry name" value="ABC_TRANSPORTER_1"/>
    <property type="match status" value="1"/>
</dbReference>
<evidence type="ECO:0000259" key="10">
    <source>
        <dbReference type="PROSITE" id="PS50893"/>
    </source>
</evidence>